<reference evidence="1 2" key="1">
    <citation type="submission" date="2015-09" db="EMBL/GenBank/DDBJ databases">
        <title>Aphanizomenon flos-aquae WA102.</title>
        <authorList>
            <person name="Driscoll C."/>
        </authorList>
    </citation>
    <scope>NUCLEOTIDE SEQUENCE [LARGE SCALE GENOMIC DNA]</scope>
    <source>
        <strain evidence="1">WA102</strain>
    </source>
</reference>
<organism evidence="1 2">
    <name type="scientific">Aphanizomenon flos-aquae WA102</name>
    <dbReference type="NCBI Taxonomy" id="1710896"/>
    <lineage>
        <taxon>Bacteria</taxon>
        <taxon>Bacillati</taxon>
        <taxon>Cyanobacteriota</taxon>
        <taxon>Cyanophyceae</taxon>
        <taxon>Nostocales</taxon>
        <taxon>Aphanizomenonaceae</taxon>
        <taxon>Aphanizomenon</taxon>
    </lineage>
</organism>
<dbReference type="PATRIC" id="fig|1710896.3.peg.1999"/>
<protein>
    <submittedName>
        <fullName evidence="1">Uncharacterized protein</fullName>
    </submittedName>
</protein>
<evidence type="ECO:0000313" key="1">
    <source>
        <dbReference type="EMBL" id="OBQ39074.1"/>
    </source>
</evidence>
<gene>
    <name evidence="1" type="ORF">AN484_23645</name>
</gene>
<accession>A0A1B7WPN6</accession>
<proteinExistence type="predicted"/>
<comment type="caution">
    <text evidence="1">The sequence shown here is derived from an EMBL/GenBank/DDBJ whole genome shotgun (WGS) entry which is preliminary data.</text>
</comment>
<dbReference type="Proteomes" id="UP000092093">
    <property type="component" value="Unassembled WGS sequence"/>
</dbReference>
<name>A0A1B7WPN6_APHFL</name>
<sequence length="113" mass="13293">MEANQIIQAFTEVVRNQDYVFSDVSLDAITELQKTIAGIETEPPEVVAEAIRQWYLDYEKVRNAVFLEEREREIGRVPRTKPENEENTVENRYRLLQEEVEKLKEKKTPAQNP</sequence>
<dbReference type="EMBL" id="LJOW01000207">
    <property type="protein sequence ID" value="OBQ39074.1"/>
    <property type="molecule type" value="Genomic_DNA"/>
</dbReference>
<evidence type="ECO:0000313" key="2">
    <source>
        <dbReference type="Proteomes" id="UP000092093"/>
    </source>
</evidence>
<dbReference type="AlphaFoldDB" id="A0A1B7WPN6"/>